<proteinExistence type="inferred from homology"/>
<gene>
    <name evidence="2" type="ORF">AMJ44_09345</name>
</gene>
<sequence length="62" mass="7072">MALKLPRLTPKEEKFFDLLEASAKNLLEGALALKDLVDDYSNVEEKVKKIKEIEHHGDSLIH</sequence>
<protein>
    <submittedName>
        <fullName evidence="2">Phosphate transport regulator</fullName>
    </submittedName>
</protein>
<dbReference type="AlphaFoldDB" id="A0A0S7XUE9"/>
<feature type="non-terminal residue" evidence="2">
    <location>
        <position position="62"/>
    </location>
</feature>
<dbReference type="InterPro" id="IPR038078">
    <property type="entry name" value="PhoU-like_sf"/>
</dbReference>
<name>A0A0S7XUE9_UNCSA</name>
<evidence type="ECO:0000313" key="2">
    <source>
        <dbReference type="EMBL" id="KPJ65859.1"/>
    </source>
</evidence>
<evidence type="ECO:0000256" key="1">
    <source>
        <dbReference type="ARBA" id="ARBA00008591"/>
    </source>
</evidence>
<accession>A0A0S7XUE9</accession>
<dbReference type="Proteomes" id="UP000051861">
    <property type="component" value="Unassembled WGS sequence"/>
</dbReference>
<comment type="caution">
    <text evidence="2">The sequence shown here is derived from an EMBL/GenBank/DDBJ whole genome shotgun (WGS) entry which is preliminary data.</text>
</comment>
<dbReference type="EMBL" id="LIZX01000099">
    <property type="protein sequence ID" value="KPJ65859.1"/>
    <property type="molecule type" value="Genomic_DNA"/>
</dbReference>
<comment type="similarity">
    <text evidence="1">Belongs to the UPF0111 family.</text>
</comment>
<evidence type="ECO:0000313" key="3">
    <source>
        <dbReference type="Proteomes" id="UP000051861"/>
    </source>
</evidence>
<dbReference type="Gene3D" id="1.20.58.220">
    <property type="entry name" value="Phosphate transport system protein phou homolog 2, domain 2"/>
    <property type="match status" value="1"/>
</dbReference>
<dbReference type="Pfam" id="PF01865">
    <property type="entry name" value="PhoU_div"/>
    <property type="match status" value="1"/>
</dbReference>
<reference evidence="2 3" key="1">
    <citation type="journal article" date="2015" name="Microbiome">
        <title>Genomic resolution of linkages in carbon, nitrogen, and sulfur cycling among widespread estuary sediment bacteria.</title>
        <authorList>
            <person name="Baker B.J."/>
            <person name="Lazar C.S."/>
            <person name="Teske A.P."/>
            <person name="Dick G.J."/>
        </authorList>
    </citation>
    <scope>NUCLEOTIDE SEQUENCE [LARGE SCALE GENOMIC DNA]</scope>
    <source>
        <strain evidence="2">DG_54_3</strain>
    </source>
</reference>
<organism evidence="2 3">
    <name type="scientific">candidate division WOR-1 bacterium DG_54_3</name>
    <dbReference type="NCBI Taxonomy" id="1703775"/>
    <lineage>
        <taxon>Bacteria</taxon>
        <taxon>Bacillati</taxon>
        <taxon>Saganbacteria</taxon>
    </lineage>
</organism>
<dbReference type="InterPro" id="IPR018445">
    <property type="entry name" value="Put_Phosphate_transp_reg"/>
</dbReference>